<sequence>MVAILTTIYLVGAIGFTGFVLVMMSIAAMFGNVPNSDVFKAIGFGLIWPVCLGWGLIYWVFQKIRN</sequence>
<name>A0A8F2E717_9CAUD</name>
<feature type="transmembrane region" description="Helical" evidence="1">
    <location>
        <begin position="42"/>
        <end position="61"/>
    </location>
</feature>
<accession>A0A8F2E717</accession>
<keyword evidence="1" id="KW-1133">Transmembrane helix</keyword>
<dbReference type="GeneID" id="77927762"/>
<evidence type="ECO:0000313" key="3">
    <source>
        <dbReference type="Proteomes" id="UP000683399"/>
    </source>
</evidence>
<dbReference type="RefSeq" id="YP_010652014.1">
    <property type="nucleotide sequence ID" value="NC_070784.1"/>
</dbReference>
<dbReference type="KEGG" id="vg:77927762"/>
<gene>
    <name evidence="2" type="primary">195</name>
    <name evidence="2" type="ORF">SEA_TUNATARTARE_195</name>
</gene>
<keyword evidence="3" id="KW-1185">Reference proteome</keyword>
<keyword evidence="1" id="KW-0812">Transmembrane</keyword>
<evidence type="ECO:0000313" key="2">
    <source>
        <dbReference type="EMBL" id="QWT30057.1"/>
    </source>
</evidence>
<dbReference type="EMBL" id="MW822145">
    <property type="protein sequence ID" value="QWT30057.1"/>
    <property type="molecule type" value="Genomic_DNA"/>
</dbReference>
<protein>
    <submittedName>
        <fullName evidence="2">Membrane protein</fullName>
    </submittedName>
</protein>
<proteinExistence type="predicted"/>
<keyword evidence="1" id="KW-0472">Membrane</keyword>
<organism evidence="2 3">
    <name type="scientific">Streptomyces phage TunaTartare</name>
    <dbReference type="NCBI Taxonomy" id="2848887"/>
    <lineage>
        <taxon>Viruses</taxon>
        <taxon>Duplodnaviria</taxon>
        <taxon>Heunggongvirae</taxon>
        <taxon>Uroviricota</taxon>
        <taxon>Caudoviricetes</taxon>
        <taxon>Stanwilliamsviridae</taxon>
        <taxon>Loccivirinae</taxon>
        <taxon>Faustvirus</taxon>
        <taxon>Faustvirus tunatartare</taxon>
    </lineage>
</organism>
<reference evidence="2 3" key="1">
    <citation type="submission" date="2021-03" db="EMBL/GenBank/DDBJ databases">
        <authorList>
            <person name="Alqahtani R."/>
            <person name="Behailu E."/>
            <person name="Cappabianca D.W."/>
            <person name="Csanadi-Schwartz K.M."/>
            <person name="Dalal A.S."/>
            <person name="Fahim M.S."/>
            <person name="Franklin J.M."/>
            <person name="Gluckman M.H."/>
            <person name="Levine C.J."/>
            <person name="Martin N."/>
            <person name="Milza N."/>
            <person name="Najmabadi R."/>
            <person name="Newman A.M."/>
            <person name="Pajunar M."/>
            <person name="Qalawee I."/>
            <person name="Rizvi A."/>
            <person name="Samuel A."/>
            <person name="Smith A."/>
            <person name="Swann F.E."/>
            <person name="Sweeney P."/>
            <person name="Torres N.R."/>
            <person name="Ventrone L."/>
            <person name="Ventura L."/>
            <person name="Wroe M."/>
            <person name="Acquaye N.A."/>
            <person name="Agnes T.J."/>
            <person name="Ahmed A."/>
            <person name="Ahmed S."/>
            <person name="Amodu B.A."/>
            <person name="Arefeayne N.F."/>
            <person name="Asamoah-Frimpong E.A."/>
            <person name="Attaran A."/>
            <person name="Barragan J.M."/>
            <person name="Baumgarten L.N."/>
            <person name="Berhane B."/>
            <person name="Beyene A."/>
            <person name="Bhattarai B."/>
            <person name="Biondokin D.V."/>
            <person name="Boone B.K."/>
            <person name="Burney S.Z."/>
            <person name="Cayanan J.T."/>
            <person name="Cesta G."/>
            <person name="Chang J."/>
            <person name="Chavez J."/>
            <person name="Chorbajian C."/>
            <person name="Christian S."/>
            <person name="Corns J.R."/>
            <person name="Corns N.R."/>
            <person name="Cowan J.T."/>
            <person name="Coyne C."/>
            <person name="Dadzie B."/>
            <person name="Datu D.V."/>
            <person name="Deng B.C."/>
            <person name="Der L."/>
            <person name="Dickerson K."/>
            <person name="Dozier E."/>
            <person name="Egbunine A.O."/>
            <person name="Farooq M."/>
            <person name="Fonge A.E."/>
            <person name="Ghomsi-Nono M.P."/>
            <person name="Giampietro H."/>
            <person name="Gunnison R.P."/>
            <person name="Han S.H."/>
            <person name="Hennigan A.J."/>
            <person name="Hong A.N."/>
            <person name="Ijomor E.C."/>
            <person name="Jalali A."/>
            <person name="Jamil T.Z."/>
            <person name="Jenkins C.R."/>
            <person name="Joseph M.A."/>
            <person name="Jowanowitch O.J."/>
            <person name="Kang D."/>
            <person name="Khan A."/>
            <person name="Khan Z.K."/>
            <person name="Kiewe T."/>
            <person name="Kjerulf A.B."/>
            <person name="Kolosey V."/>
            <person name="Kurup M."/>
            <person name="Lee V.H."/>
            <person name="Llontop-Maldonado V."/>
            <person name="Long P."/>
            <person name="Lu N."/>
            <person name="Majekodunmi A."/>
            <person name="Malik H.W."/>
            <person name="Marcellino S.C."/>
            <person name="Martinez L.A."/>
            <person name="Meher F.N."/>
            <person name="Michelin M.A."/>
            <person name="Mitchell K.G."/>
            <person name="Mullens W.J."/>
            <person name="Nwakama C."/>
            <person name="Nwosu F.T."/>
            <person name="Oboh E.C."/>
            <person name="Odujinrin O."/>
            <person name="Ogunsan O."/>
            <person name="O'Neill K."/>
            <person name="Oxlaj J.A."/>
            <person name="Patel A.K."/>
            <person name="Patel B.R."/>
            <person name="Pham Q."/>
            <person name="Porter J."/>
            <person name="Portes J."/>
            <person name="Prokopenko A."/>
            <person name="Quraishi M."/>
            <person name="Qureshi M."/>
            <person name="Rivera A."/>
            <person name="Rubalsky V."/>
            <person name="Saikali Y."/>
            <person name="Saqaf K."/>
            <person name="Saroya S.R."/>
            <person name="Seas A."/>
            <person name="Shadrick R.E."/>
            <person name="Sharda N."/>
            <person name="Sigindere M.T."/>
            <person name="Simbi V.G."/>
            <person name="Thuzar C."/>
            <person name="Tran K."/>
            <person name="Tran V.D."/>
            <person name="Trang W."/>
            <person name="Vaishnav N."/>
            <person name="Vuong K."/>
            <person name="Walker C."/>
            <person name="Wallace S.A."/>
            <person name="Warfield J.C."/>
            <person name="Wikina T."/>
            <person name="Wobbeking F.T."/>
            <person name="Worrent L.D."/>
            <person name="Yan T."/>
            <person name="Zehra A."/>
            <person name="Avazpour P."/>
            <person name="Kim F.M."/>
            <person name="Mason K."/>
            <person name="Nguyen D.A."/>
            <person name="Pettit S.M."/>
            <person name="Zhou O.J."/>
            <person name="Brissett D.L."/>
            <person name="Gualtieri C."/>
            <person name="Hufford T.M."/>
            <person name="Ko J.M."/>
            <person name="Novak J.K."/>
            <person name="Smith Z.M."/>
            <person name="Mayer-Bacon C."/>
            <person name="Erill I."/>
            <person name="Caruso S.M."/>
            <person name="Garlena R.A."/>
            <person name="Russell D.A."/>
            <person name="Pope W.H."/>
            <person name="Jacobs-Sera D."/>
            <person name="Hatfull G.F."/>
        </authorList>
    </citation>
    <scope>NUCLEOTIDE SEQUENCE [LARGE SCALE GENOMIC DNA]</scope>
</reference>
<evidence type="ECO:0000256" key="1">
    <source>
        <dbReference type="SAM" id="Phobius"/>
    </source>
</evidence>
<dbReference type="Proteomes" id="UP000683399">
    <property type="component" value="Segment"/>
</dbReference>
<feature type="transmembrane region" description="Helical" evidence="1">
    <location>
        <begin position="7"/>
        <end position="30"/>
    </location>
</feature>